<proteinExistence type="predicted"/>
<reference evidence="1" key="2">
    <citation type="journal article" date="2024" name="Plant">
        <title>Genomic evolution and insights into agronomic trait innovations of Sesamum species.</title>
        <authorList>
            <person name="Miao H."/>
            <person name="Wang L."/>
            <person name="Qu L."/>
            <person name="Liu H."/>
            <person name="Sun Y."/>
            <person name="Le M."/>
            <person name="Wang Q."/>
            <person name="Wei S."/>
            <person name="Zheng Y."/>
            <person name="Lin W."/>
            <person name="Duan Y."/>
            <person name="Cao H."/>
            <person name="Xiong S."/>
            <person name="Wang X."/>
            <person name="Wei L."/>
            <person name="Li C."/>
            <person name="Ma Q."/>
            <person name="Ju M."/>
            <person name="Zhao R."/>
            <person name="Li G."/>
            <person name="Mu C."/>
            <person name="Tian Q."/>
            <person name="Mei H."/>
            <person name="Zhang T."/>
            <person name="Gao T."/>
            <person name="Zhang H."/>
        </authorList>
    </citation>
    <scope>NUCLEOTIDE SEQUENCE</scope>
    <source>
        <strain evidence="1">KEN8</strain>
    </source>
</reference>
<dbReference type="PANTHER" id="PTHR33526">
    <property type="entry name" value="OS07G0123800 PROTEIN"/>
    <property type="match status" value="1"/>
</dbReference>
<reference evidence="1" key="1">
    <citation type="submission" date="2020-06" db="EMBL/GenBank/DDBJ databases">
        <authorList>
            <person name="Li T."/>
            <person name="Hu X."/>
            <person name="Zhang T."/>
            <person name="Song X."/>
            <person name="Zhang H."/>
            <person name="Dai N."/>
            <person name="Sheng W."/>
            <person name="Hou X."/>
            <person name="Wei L."/>
        </authorList>
    </citation>
    <scope>NUCLEOTIDE SEQUENCE</scope>
    <source>
        <strain evidence="1">KEN8</strain>
        <tissue evidence="1">Leaf</tissue>
    </source>
</reference>
<dbReference type="PANTHER" id="PTHR33526:SF4">
    <property type="entry name" value="OS07G0123800 PROTEIN"/>
    <property type="match status" value="1"/>
</dbReference>
<sequence length="162" mass="18042">MGITEKQQSRLRHYIGAPKRFLRRARDLYVDSMVSFDGRVASANALVTPAAYVTHPPKSFGGYGASSKRDSDDSLEGLYQSISEKYNWTSSMEFNKAGLSKSQQRVVGGCSAINRSYSVALGKIGTIYEEEACEFEEHVVMKSEMMFLRSRSVAVARKKGSY</sequence>
<organism evidence="1">
    <name type="scientific">Sesamum calycinum</name>
    <dbReference type="NCBI Taxonomy" id="2727403"/>
    <lineage>
        <taxon>Eukaryota</taxon>
        <taxon>Viridiplantae</taxon>
        <taxon>Streptophyta</taxon>
        <taxon>Embryophyta</taxon>
        <taxon>Tracheophyta</taxon>
        <taxon>Spermatophyta</taxon>
        <taxon>Magnoliopsida</taxon>
        <taxon>eudicotyledons</taxon>
        <taxon>Gunneridae</taxon>
        <taxon>Pentapetalae</taxon>
        <taxon>asterids</taxon>
        <taxon>lamiids</taxon>
        <taxon>Lamiales</taxon>
        <taxon>Pedaliaceae</taxon>
        <taxon>Sesamum</taxon>
    </lineage>
</organism>
<dbReference type="AlphaFoldDB" id="A0AAW2Q791"/>
<accession>A0AAW2Q791</accession>
<gene>
    <name evidence="1" type="ORF">Scaly_1319300</name>
</gene>
<evidence type="ECO:0000313" key="1">
    <source>
        <dbReference type="EMBL" id="KAL0363641.1"/>
    </source>
</evidence>
<protein>
    <submittedName>
        <fullName evidence="1">Uncharacterized protein</fullName>
    </submittedName>
</protein>
<name>A0AAW2Q791_9LAMI</name>
<comment type="caution">
    <text evidence="1">The sequence shown here is derived from an EMBL/GenBank/DDBJ whole genome shotgun (WGS) entry which is preliminary data.</text>
</comment>
<dbReference type="EMBL" id="JACGWM010000007">
    <property type="protein sequence ID" value="KAL0363641.1"/>
    <property type="molecule type" value="Genomic_DNA"/>
</dbReference>